<reference evidence="1" key="1">
    <citation type="journal article" date="2015" name="Nature">
        <title>Complex archaea that bridge the gap between prokaryotes and eukaryotes.</title>
        <authorList>
            <person name="Spang A."/>
            <person name="Saw J.H."/>
            <person name="Jorgensen S.L."/>
            <person name="Zaremba-Niedzwiedzka K."/>
            <person name="Martijn J."/>
            <person name="Lind A.E."/>
            <person name="van Eijk R."/>
            <person name="Schleper C."/>
            <person name="Guy L."/>
            <person name="Ettema T.J."/>
        </authorList>
    </citation>
    <scope>NUCLEOTIDE SEQUENCE</scope>
</reference>
<accession>A0A0F9V300</accession>
<evidence type="ECO:0000313" key="1">
    <source>
        <dbReference type="EMBL" id="KKN67871.1"/>
    </source>
</evidence>
<proteinExistence type="predicted"/>
<sequence length="332" mass="37765">MTTALATSLSTLIRIRRKVRRLTASPSPTQITDNDIDDYVNTFFLFDMPELIRLFNLRDIYEFYTDPDVEAYAFPRNEFIDISQPIYIAGDQSFYTQSREQFYRIYPQPEFEQDVGTGDGVTNDFTFNLSNPPVLRGFTYPPDTNVFSQLFIAFPNAAGLSIIARDDGTGGFVDEDGTVVVAGNINYTTGAVTNLVFPSVPPANAVLTAQYISYEPSRPEALLFYNDVFIVRPVPDKSYKISMEVQKRPTALLAAGNNPELEEWWQFLAYGGARKILEDRQDSTSIANIMPAFKEQQRLVLRRTTQQLVQERTATIYSEQVNFPYGNFNNRF</sequence>
<dbReference type="EMBL" id="LAZR01000463">
    <property type="protein sequence ID" value="KKN67871.1"/>
    <property type="molecule type" value="Genomic_DNA"/>
</dbReference>
<comment type="caution">
    <text evidence="1">The sequence shown here is derived from an EMBL/GenBank/DDBJ whole genome shotgun (WGS) entry which is preliminary data.</text>
</comment>
<gene>
    <name evidence="1" type="ORF">LCGC14_0456580</name>
</gene>
<protein>
    <submittedName>
        <fullName evidence="1">Uncharacterized protein</fullName>
    </submittedName>
</protein>
<name>A0A0F9V300_9ZZZZ</name>
<dbReference type="AlphaFoldDB" id="A0A0F9V300"/>
<organism evidence="1">
    <name type="scientific">marine sediment metagenome</name>
    <dbReference type="NCBI Taxonomy" id="412755"/>
    <lineage>
        <taxon>unclassified sequences</taxon>
        <taxon>metagenomes</taxon>
        <taxon>ecological metagenomes</taxon>
    </lineage>
</organism>